<protein>
    <submittedName>
        <fullName evidence="2">Peptidase M50B-like protein</fullName>
    </submittedName>
</protein>
<keyword evidence="3" id="KW-1185">Reference proteome</keyword>
<feature type="transmembrane region" description="Helical" evidence="1">
    <location>
        <begin position="87"/>
        <end position="109"/>
    </location>
</feature>
<keyword evidence="1" id="KW-0812">Transmembrane</keyword>
<dbReference type="AlphaFoldDB" id="A0A542EFV9"/>
<proteinExistence type="predicted"/>
<comment type="caution">
    <text evidence="2">The sequence shown here is derived from an EMBL/GenBank/DDBJ whole genome shotgun (WGS) entry which is preliminary data.</text>
</comment>
<dbReference type="Proteomes" id="UP000320806">
    <property type="component" value="Unassembled WGS sequence"/>
</dbReference>
<dbReference type="EMBL" id="VFMO01000001">
    <property type="protein sequence ID" value="TQJ14223.1"/>
    <property type="molecule type" value="Genomic_DNA"/>
</dbReference>
<feature type="transmembrane region" description="Helical" evidence="1">
    <location>
        <begin position="138"/>
        <end position="155"/>
    </location>
</feature>
<evidence type="ECO:0000313" key="3">
    <source>
        <dbReference type="Proteomes" id="UP000320806"/>
    </source>
</evidence>
<name>A0A542EFV9_9MICO</name>
<feature type="transmembrane region" description="Helical" evidence="1">
    <location>
        <begin position="161"/>
        <end position="182"/>
    </location>
</feature>
<evidence type="ECO:0000313" key="2">
    <source>
        <dbReference type="EMBL" id="TQJ14223.1"/>
    </source>
</evidence>
<dbReference type="RefSeq" id="WP_246092372.1">
    <property type="nucleotide sequence ID" value="NZ_BAABCI010000034.1"/>
</dbReference>
<accession>A0A542EFV9</accession>
<organism evidence="2 3">
    <name type="scientific">Yimella lutea</name>
    <dbReference type="NCBI Taxonomy" id="587872"/>
    <lineage>
        <taxon>Bacteria</taxon>
        <taxon>Bacillati</taxon>
        <taxon>Actinomycetota</taxon>
        <taxon>Actinomycetes</taxon>
        <taxon>Micrococcales</taxon>
        <taxon>Dermacoccaceae</taxon>
        <taxon>Yimella</taxon>
    </lineage>
</organism>
<feature type="transmembrane region" description="Helical" evidence="1">
    <location>
        <begin position="17"/>
        <end position="36"/>
    </location>
</feature>
<evidence type="ECO:0000256" key="1">
    <source>
        <dbReference type="SAM" id="Phobius"/>
    </source>
</evidence>
<gene>
    <name evidence="2" type="ORF">FB459_1670</name>
</gene>
<feature type="transmembrane region" description="Helical" evidence="1">
    <location>
        <begin position="203"/>
        <end position="225"/>
    </location>
</feature>
<keyword evidence="1" id="KW-0472">Membrane</keyword>
<sequence length="229" mass="24179">MNDLLDRIAATTPPDRTILLVCAAAALAALLVRQVFALTRHLVTLMHEGGHAFVAIAAGRSLHGIRLHSDASGVSVSRGRPSGAGMVATLFAGYVTPGLVGLAGAYAVPNGWSNAYLWGAVLLCAAILLQIRNLHGLWVVLAFGVGLGLITWFGTDLVRSTVAGTLAWFLLLSGPWGMVGLWKTRRRDRSRTDVDQLAAITPVPAVIWWTLMLLVTVATGVVGGLRLTA</sequence>
<feature type="transmembrane region" description="Helical" evidence="1">
    <location>
        <begin position="115"/>
        <end position="131"/>
    </location>
</feature>
<dbReference type="InterPro" id="IPR049500">
    <property type="entry name" value="Peptidase_M50B-like"/>
</dbReference>
<reference evidence="2 3" key="1">
    <citation type="submission" date="2019-06" db="EMBL/GenBank/DDBJ databases">
        <title>Sequencing the genomes of 1000 actinobacteria strains.</title>
        <authorList>
            <person name="Klenk H.-P."/>
        </authorList>
    </citation>
    <scope>NUCLEOTIDE SEQUENCE [LARGE SCALE GENOMIC DNA]</scope>
    <source>
        <strain evidence="2 3">DSM 19828</strain>
    </source>
</reference>
<keyword evidence="1" id="KW-1133">Transmembrane helix</keyword>
<dbReference type="Pfam" id="PF13398">
    <property type="entry name" value="Peptidase_M50B"/>
    <property type="match status" value="1"/>
</dbReference>